<protein>
    <submittedName>
        <fullName evidence="7">Protein O-mannosyl-transferase TMTC4-like</fullName>
    </submittedName>
</protein>
<keyword evidence="3 4" id="KW-0472">Membrane</keyword>
<feature type="transmembrane region" description="Helical" evidence="4">
    <location>
        <begin position="16"/>
        <end position="34"/>
    </location>
</feature>
<feature type="domain" description="DUF1736" evidence="5">
    <location>
        <begin position="110"/>
        <end position="182"/>
    </location>
</feature>
<feature type="transmembrane region" description="Helical" evidence="4">
    <location>
        <begin position="230"/>
        <end position="249"/>
    </location>
</feature>
<evidence type="ECO:0000313" key="6">
    <source>
        <dbReference type="Proteomes" id="UP000515163"/>
    </source>
</evidence>
<dbReference type="AlphaFoldDB" id="A0A6P8HR66"/>
<sequence>MFRLFTKSSQGTNSQAALGYLLTSVTLCSLAMLFKEQGITVLGLCCAYDIVMFCKIDFIQLIKKLFKPKKPASTTEDNGVFLFRGLIFRQSILVLVGIILLLGRWKVMGSTPPHFQVSDNPPSFEKSFVSRFINYNYIYTINLWLLINPWWLCFDWSMGCIPLIKEPTDPRVAAVLLMWAVLFTLFGYCILGQPSHYKRICTMGLAFLIVPFLPASNIFFRVGFVIAERVLYLSSVGSCILVVLGIAALSRRAYLRKYVACCMFTMIVCFTLWTIKVS</sequence>
<dbReference type="InParanoid" id="A0A6P8HR66"/>
<proteinExistence type="predicted"/>
<accession>A0A6P8HR66</accession>
<dbReference type="GO" id="GO:0000030">
    <property type="term" value="F:mannosyltransferase activity"/>
    <property type="evidence" value="ECO:0007669"/>
    <property type="project" value="TreeGrafter"/>
</dbReference>
<feature type="transmembrane region" description="Helical" evidence="4">
    <location>
        <begin position="203"/>
        <end position="224"/>
    </location>
</feature>
<organism evidence="6 7">
    <name type="scientific">Actinia tenebrosa</name>
    <name type="common">Australian red waratah sea anemone</name>
    <dbReference type="NCBI Taxonomy" id="6105"/>
    <lineage>
        <taxon>Eukaryota</taxon>
        <taxon>Metazoa</taxon>
        <taxon>Cnidaria</taxon>
        <taxon>Anthozoa</taxon>
        <taxon>Hexacorallia</taxon>
        <taxon>Actiniaria</taxon>
        <taxon>Actiniidae</taxon>
        <taxon>Actinia</taxon>
    </lineage>
</organism>
<keyword evidence="1" id="KW-0677">Repeat</keyword>
<dbReference type="OrthoDB" id="19588at2759"/>
<dbReference type="Proteomes" id="UP000515163">
    <property type="component" value="Unplaced"/>
</dbReference>
<keyword evidence="6" id="KW-1185">Reference proteome</keyword>
<keyword evidence="4" id="KW-1133">Transmembrane helix</keyword>
<keyword evidence="2" id="KW-0802">TPR repeat</keyword>
<evidence type="ECO:0000256" key="3">
    <source>
        <dbReference type="ARBA" id="ARBA00023136"/>
    </source>
</evidence>
<keyword evidence="4" id="KW-0812">Transmembrane</keyword>
<dbReference type="GO" id="GO:0005783">
    <property type="term" value="C:endoplasmic reticulum"/>
    <property type="evidence" value="ECO:0007669"/>
    <property type="project" value="TreeGrafter"/>
</dbReference>
<evidence type="ECO:0000259" key="5">
    <source>
        <dbReference type="Pfam" id="PF08409"/>
    </source>
</evidence>
<evidence type="ECO:0000256" key="4">
    <source>
        <dbReference type="SAM" id="Phobius"/>
    </source>
</evidence>
<feature type="transmembrane region" description="Helical" evidence="4">
    <location>
        <begin position="258"/>
        <end position="275"/>
    </location>
</feature>
<gene>
    <name evidence="7" type="primary">LOC116294580</name>
</gene>
<dbReference type="InterPro" id="IPR013618">
    <property type="entry name" value="TMTC_DUF1736"/>
</dbReference>
<dbReference type="Pfam" id="PF08409">
    <property type="entry name" value="TMTC_DUF1736"/>
    <property type="match status" value="1"/>
</dbReference>
<name>A0A6P8HR66_ACTTE</name>
<dbReference type="RefSeq" id="XP_031558071.1">
    <property type="nucleotide sequence ID" value="XM_031702211.1"/>
</dbReference>
<dbReference type="InterPro" id="IPR052346">
    <property type="entry name" value="O-mannosyl-transferase_TMTC"/>
</dbReference>
<feature type="transmembrane region" description="Helical" evidence="4">
    <location>
        <begin position="41"/>
        <end position="62"/>
    </location>
</feature>
<evidence type="ECO:0000256" key="1">
    <source>
        <dbReference type="ARBA" id="ARBA00022737"/>
    </source>
</evidence>
<evidence type="ECO:0000313" key="7">
    <source>
        <dbReference type="RefSeq" id="XP_031558071.1"/>
    </source>
</evidence>
<feature type="transmembrane region" description="Helical" evidence="4">
    <location>
        <begin position="82"/>
        <end position="102"/>
    </location>
</feature>
<dbReference type="GO" id="GO:0030968">
    <property type="term" value="P:endoplasmic reticulum unfolded protein response"/>
    <property type="evidence" value="ECO:0007669"/>
    <property type="project" value="TreeGrafter"/>
</dbReference>
<dbReference type="GeneID" id="116294580"/>
<feature type="transmembrane region" description="Helical" evidence="4">
    <location>
        <begin position="172"/>
        <end position="191"/>
    </location>
</feature>
<reference evidence="7" key="1">
    <citation type="submission" date="2025-08" db="UniProtKB">
        <authorList>
            <consortium name="RefSeq"/>
        </authorList>
    </citation>
    <scope>IDENTIFICATION</scope>
    <source>
        <tissue evidence="7">Tentacle</tissue>
    </source>
</reference>
<dbReference type="PANTHER" id="PTHR44227:SF3">
    <property type="entry name" value="PROTEIN O-MANNOSYL-TRANSFERASE TMTC4"/>
    <property type="match status" value="1"/>
</dbReference>
<feature type="transmembrane region" description="Helical" evidence="4">
    <location>
        <begin position="132"/>
        <end position="152"/>
    </location>
</feature>
<evidence type="ECO:0000256" key="2">
    <source>
        <dbReference type="ARBA" id="ARBA00022803"/>
    </source>
</evidence>
<dbReference type="GO" id="GO:0035269">
    <property type="term" value="P:protein O-linked glycosylation via mannose"/>
    <property type="evidence" value="ECO:0007669"/>
    <property type="project" value="TreeGrafter"/>
</dbReference>
<dbReference type="PANTHER" id="PTHR44227">
    <property type="match status" value="1"/>
</dbReference>
<dbReference type="KEGG" id="aten:116294580"/>